<dbReference type="Gene3D" id="3.30.310.80">
    <property type="entry name" value="Kinase associated domain 1, KA1"/>
    <property type="match status" value="1"/>
</dbReference>
<organism evidence="5 6">
    <name type="scientific">Serendipita vermifera MAFF 305830</name>
    <dbReference type="NCBI Taxonomy" id="933852"/>
    <lineage>
        <taxon>Eukaryota</taxon>
        <taxon>Fungi</taxon>
        <taxon>Dikarya</taxon>
        <taxon>Basidiomycota</taxon>
        <taxon>Agaricomycotina</taxon>
        <taxon>Agaricomycetes</taxon>
        <taxon>Sebacinales</taxon>
        <taxon>Serendipitaceae</taxon>
        <taxon>Serendipita</taxon>
    </lineage>
</organism>
<dbReference type="CDD" id="cd12122">
    <property type="entry name" value="AMPKA_C"/>
    <property type="match status" value="1"/>
</dbReference>
<dbReference type="GO" id="GO:0005737">
    <property type="term" value="C:cytoplasm"/>
    <property type="evidence" value="ECO:0007669"/>
    <property type="project" value="TreeGrafter"/>
</dbReference>
<dbReference type="InterPro" id="IPR032270">
    <property type="entry name" value="AMPK_C"/>
</dbReference>
<dbReference type="Pfam" id="PF16579">
    <property type="entry name" value="AdenylateSensor"/>
    <property type="match status" value="1"/>
</dbReference>
<dbReference type="InterPro" id="IPR000719">
    <property type="entry name" value="Prot_kinase_dom"/>
</dbReference>
<protein>
    <recommendedName>
        <fullName evidence="4">Protein kinase domain-containing protein</fullName>
    </recommendedName>
</protein>
<dbReference type="InterPro" id="IPR011009">
    <property type="entry name" value="Kinase-like_dom_sf"/>
</dbReference>
<evidence type="ECO:0000259" key="4">
    <source>
        <dbReference type="PROSITE" id="PS50011"/>
    </source>
</evidence>
<reference evidence="5 6" key="1">
    <citation type="submission" date="2014-04" db="EMBL/GenBank/DDBJ databases">
        <authorList>
            <consortium name="DOE Joint Genome Institute"/>
            <person name="Kuo A."/>
            <person name="Zuccaro A."/>
            <person name="Kohler A."/>
            <person name="Nagy L.G."/>
            <person name="Floudas D."/>
            <person name="Copeland A."/>
            <person name="Barry K.W."/>
            <person name="Cichocki N."/>
            <person name="Veneault-Fourrey C."/>
            <person name="LaButti K."/>
            <person name="Lindquist E.A."/>
            <person name="Lipzen A."/>
            <person name="Lundell T."/>
            <person name="Morin E."/>
            <person name="Murat C."/>
            <person name="Sun H."/>
            <person name="Tunlid A."/>
            <person name="Henrissat B."/>
            <person name="Grigoriev I.V."/>
            <person name="Hibbett D.S."/>
            <person name="Martin F."/>
            <person name="Nordberg H.P."/>
            <person name="Cantor M.N."/>
            <person name="Hua S.X."/>
        </authorList>
    </citation>
    <scope>NUCLEOTIDE SEQUENCE [LARGE SCALE GENOMIC DNA]</scope>
    <source>
        <strain evidence="5 6">MAFF 305830</strain>
    </source>
</reference>
<feature type="region of interest" description="Disordered" evidence="3">
    <location>
        <begin position="415"/>
        <end position="489"/>
    </location>
</feature>
<proteinExistence type="predicted"/>
<dbReference type="FunFam" id="3.30.200.20:FF:000042">
    <property type="entry name" value="Aurora kinase A"/>
    <property type="match status" value="1"/>
</dbReference>
<evidence type="ECO:0000313" key="6">
    <source>
        <dbReference type="Proteomes" id="UP000054097"/>
    </source>
</evidence>
<dbReference type="PANTHER" id="PTHR24346">
    <property type="entry name" value="MAP/MICROTUBULE AFFINITY-REGULATING KINASE"/>
    <property type="match status" value="1"/>
</dbReference>
<sequence length="643" mass="72418">MEPVAPPEPDAPWNKLGEYRIVRDIAEGTFGMVKEAIHTVTGVRVAMKCLPKGNIQRGNAKTRVRKEVEYMRLLRHPHIVRMYEVINTPTDIILVLEYAGGELFDLIAEHGKMEEPKARRYFQQIMSGIAYSHRLNIAHRDIKPENILLDHRGDVKITDFGLSNALADGEFLKTSCGSPNYAAPEIVSGKYYTGPDVDIWSLGVVLFVLLTAQLPFEVDHGVDSREQVRNLTNKITEGRFHCPSYLSHDARNLVNRLLVVDPFKRATVDEIFNHPWFTVNLPPYLRAYPHAPGPLLGTLSSLMAPPKKPNHVVIPGIGQIHDYIVTEIAQLIDLSEGDIWLALKREGLNSIKVTYCLIRDEHRRHQAVTDYADEEREMQINQISGINPNVHVAKDEAAEPAISPPVILAANGEAETNPFDGQVVEDEEEYDDEEDEETSDFEFPEETERPTFAVLYTSLPGHGDSPAGTPASRPALVSKHTGSPAPKERKSKLRWHYGIRSRSPPLEVMLEIYDTLAHLGFQWREKKGAWAAKAPKSIHDLNDSIFYVETRCKIRDIVVLMDIQLFQVDQANYLVDFKNVTYYKASTVPDAREFEMAVPIVRNKGKEPEPAVEKARDNTEPPNCSPFLFLHVAIQLIIELAGG</sequence>
<dbReference type="FunFam" id="1.10.510.10:FF:000571">
    <property type="entry name" value="Maternal embryonic leucine zipper kinase"/>
    <property type="match status" value="1"/>
</dbReference>
<dbReference type="PROSITE" id="PS50011">
    <property type="entry name" value="PROTEIN_KINASE_DOM"/>
    <property type="match status" value="1"/>
</dbReference>
<dbReference type="InterPro" id="IPR028375">
    <property type="entry name" value="KA1/Ssp2_C"/>
</dbReference>
<evidence type="ECO:0000313" key="5">
    <source>
        <dbReference type="EMBL" id="KIM34266.1"/>
    </source>
</evidence>
<dbReference type="HOGENOM" id="CLU_000288_59_3_1"/>
<dbReference type="STRING" id="933852.A0A0C3BS99"/>
<name>A0A0C3BS99_SERVB</name>
<dbReference type="AlphaFoldDB" id="A0A0C3BS99"/>
<gene>
    <name evidence="5" type="ORF">M408DRAFT_325710</name>
</gene>
<dbReference type="GO" id="GO:0004674">
    <property type="term" value="F:protein serine/threonine kinase activity"/>
    <property type="evidence" value="ECO:0007669"/>
    <property type="project" value="TreeGrafter"/>
</dbReference>
<reference evidence="6" key="2">
    <citation type="submission" date="2015-01" db="EMBL/GenBank/DDBJ databases">
        <title>Evolutionary Origins and Diversification of the Mycorrhizal Mutualists.</title>
        <authorList>
            <consortium name="DOE Joint Genome Institute"/>
            <consortium name="Mycorrhizal Genomics Consortium"/>
            <person name="Kohler A."/>
            <person name="Kuo A."/>
            <person name="Nagy L.G."/>
            <person name="Floudas D."/>
            <person name="Copeland A."/>
            <person name="Barry K.W."/>
            <person name="Cichocki N."/>
            <person name="Veneault-Fourrey C."/>
            <person name="LaButti K."/>
            <person name="Lindquist E.A."/>
            <person name="Lipzen A."/>
            <person name="Lundell T."/>
            <person name="Morin E."/>
            <person name="Murat C."/>
            <person name="Riley R."/>
            <person name="Ohm R."/>
            <person name="Sun H."/>
            <person name="Tunlid A."/>
            <person name="Henrissat B."/>
            <person name="Grigoriev I.V."/>
            <person name="Hibbett D.S."/>
            <person name="Martin F."/>
        </authorList>
    </citation>
    <scope>NUCLEOTIDE SEQUENCE [LARGE SCALE GENOMIC DNA]</scope>
    <source>
        <strain evidence="6">MAFF 305830</strain>
    </source>
</reference>
<dbReference type="InterPro" id="IPR008271">
    <property type="entry name" value="Ser/Thr_kinase_AS"/>
</dbReference>
<keyword evidence="6" id="KW-1185">Reference proteome</keyword>
<dbReference type="Gene3D" id="1.10.510.10">
    <property type="entry name" value="Transferase(Phosphotransferase) domain 1"/>
    <property type="match status" value="1"/>
</dbReference>
<dbReference type="SUPFAM" id="SSF103243">
    <property type="entry name" value="KA1-like"/>
    <property type="match status" value="1"/>
</dbReference>
<dbReference type="OrthoDB" id="193931at2759"/>
<feature type="compositionally biased region" description="Acidic residues" evidence="3">
    <location>
        <begin position="423"/>
        <end position="445"/>
    </location>
</feature>
<dbReference type="PROSITE" id="PS00108">
    <property type="entry name" value="PROTEIN_KINASE_ST"/>
    <property type="match status" value="1"/>
</dbReference>
<dbReference type="GO" id="GO:0005524">
    <property type="term" value="F:ATP binding"/>
    <property type="evidence" value="ECO:0007669"/>
    <property type="project" value="UniProtKB-KW"/>
</dbReference>
<accession>A0A0C3BS99</accession>
<evidence type="ECO:0000256" key="3">
    <source>
        <dbReference type="SAM" id="MobiDB-lite"/>
    </source>
</evidence>
<feature type="domain" description="Protein kinase" evidence="4">
    <location>
        <begin position="19"/>
        <end position="277"/>
    </location>
</feature>
<dbReference type="Proteomes" id="UP000054097">
    <property type="component" value="Unassembled WGS sequence"/>
</dbReference>
<dbReference type="Pfam" id="PF00069">
    <property type="entry name" value="Pkinase"/>
    <property type="match status" value="1"/>
</dbReference>
<keyword evidence="1" id="KW-0547">Nucleotide-binding</keyword>
<keyword evidence="2" id="KW-0067">ATP-binding</keyword>
<evidence type="ECO:0000256" key="2">
    <source>
        <dbReference type="ARBA" id="ARBA00022840"/>
    </source>
</evidence>
<evidence type="ECO:0000256" key="1">
    <source>
        <dbReference type="ARBA" id="ARBA00022741"/>
    </source>
</evidence>
<dbReference type="SUPFAM" id="SSF56112">
    <property type="entry name" value="Protein kinase-like (PK-like)"/>
    <property type="match status" value="1"/>
</dbReference>
<dbReference type="GO" id="GO:0035556">
    <property type="term" value="P:intracellular signal transduction"/>
    <property type="evidence" value="ECO:0007669"/>
    <property type="project" value="TreeGrafter"/>
</dbReference>
<dbReference type="EMBL" id="KN824277">
    <property type="protein sequence ID" value="KIM34266.1"/>
    <property type="molecule type" value="Genomic_DNA"/>
</dbReference>
<dbReference type="PANTHER" id="PTHR24346:SF110">
    <property type="entry name" value="NON-SPECIFIC SERINE_THREONINE PROTEIN KINASE"/>
    <property type="match status" value="1"/>
</dbReference>
<dbReference type="SMART" id="SM00220">
    <property type="entry name" value="S_TKc"/>
    <property type="match status" value="1"/>
</dbReference>